<comment type="subcellular location">
    <subcellularLocation>
        <location evidence="1">Nucleus</location>
    </subcellularLocation>
</comment>
<feature type="compositionally biased region" description="Basic residues" evidence="3">
    <location>
        <begin position="15"/>
        <end position="30"/>
    </location>
</feature>
<evidence type="ECO:0000256" key="2">
    <source>
        <dbReference type="ARBA" id="ARBA00023242"/>
    </source>
</evidence>
<dbReference type="PANTHER" id="PTHR40621">
    <property type="entry name" value="TRANSCRIPTION FACTOR KAPC-RELATED"/>
    <property type="match status" value="1"/>
</dbReference>
<keyword evidence="5" id="KW-1185">Reference proteome</keyword>
<dbReference type="EMBL" id="ML979040">
    <property type="protein sequence ID" value="KAF1922257.1"/>
    <property type="molecule type" value="Genomic_DNA"/>
</dbReference>
<keyword evidence="2" id="KW-0539">Nucleus</keyword>
<reference evidence="4" key="1">
    <citation type="journal article" date="2020" name="Stud. Mycol.">
        <title>101 Dothideomycetes genomes: a test case for predicting lifestyles and emergence of pathogens.</title>
        <authorList>
            <person name="Haridas S."/>
            <person name="Albert R."/>
            <person name="Binder M."/>
            <person name="Bloem J."/>
            <person name="Labutti K."/>
            <person name="Salamov A."/>
            <person name="Andreopoulos B."/>
            <person name="Baker S."/>
            <person name="Barry K."/>
            <person name="Bills G."/>
            <person name="Bluhm B."/>
            <person name="Cannon C."/>
            <person name="Castanera R."/>
            <person name="Culley D."/>
            <person name="Daum C."/>
            <person name="Ezra D."/>
            <person name="Gonzalez J."/>
            <person name="Henrissat B."/>
            <person name="Kuo A."/>
            <person name="Liang C."/>
            <person name="Lipzen A."/>
            <person name="Lutzoni F."/>
            <person name="Magnuson J."/>
            <person name="Mondo S."/>
            <person name="Nolan M."/>
            <person name="Ohm R."/>
            <person name="Pangilinan J."/>
            <person name="Park H.-J."/>
            <person name="Ramirez L."/>
            <person name="Alfaro M."/>
            <person name="Sun H."/>
            <person name="Tritt A."/>
            <person name="Yoshinaga Y."/>
            <person name="Zwiers L.-H."/>
            <person name="Turgeon B."/>
            <person name="Goodwin S."/>
            <person name="Spatafora J."/>
            <person name="Crous P."/>
            <person name="Grigoriev I."/>
        </authorList>
    </citation>
    <scope>NUCLEOTIDE SEQUENCE</scope>
    <source>
        <strain evidence="4">CBS 183.55</strain>
    </source>
</reference>
<dbReference type="OrthoDB" id="2590011at2759"/>
<protein>
    <recommendedName>
        <fullName evidence="6">BZIP domain-containing protein</fullName>
    </recommendedName>
</protein>
<organism evidence="4 5">
    <name type="scientific">Didymella exigua CBS 183.55</name>
    <dbReference type="NCBI Taxonomy" id="1150837"/>
    <lineage>
        <taxon>Eukaryota</taxon>
        <taxon>Fungi</taxon>
        <taxon>Dikarya</taxon>
        <taxon>Ascomycota</taxon>
        <taxon>Pezizomycotina</taxon>
        <taxon>Dothideomycetes</taxon>
        <taxon>Pleosporomycetidae</taxon>
        <taxon>Pleosporales</taxon>
        <taxon>Pleosporineae</taxon>
        <taxon>Didymellaceae</taxon>
        <taxon>Didymella</taxon>
    </lineage>
</organism>
<dbReference type="RefSeq" id="XP_033442511.1">
    <property type="nucleotide sequence ID" value="XM_033587137.1"/>
</dbReference>
<dbReference type="GO" id="GO:0090575">
    <property type="term" value="C:RNA polymerase II transcription regulator complex"/>
    <property type="evidence" value="ECO:0007669"/>
    <property type="project" value="TreeGrafter"/>
</dbReference>
<dbReference type="GO" id="GO:0000976">
    <property type="term" value="F:transcription cis-regulatory region binding"/>
    <property type="evidence" value="ECO:0007669"/>
    <property type="project" value="InterPro"/>
</dbReference>
<feature type="compositionally biased region" description="Polar residues" evidence="3">
    <location>
        <begin position="1"/>
        <end position="14"/>
    </location>
</feature>
<sequence>MNADQPTTEQPQNPHQRRREQVRRAQKTHRERKESYIKSLETEVIQLRANETQSYHKIKALYAEVNAMKNLLVENGIRIPSALPSPLVPQIYSPDDVEVAPALEFFEFNIPGKSPKQQGERISVKTSARQGGNREAARTHNAAPTTFDLFTPPTETDFSQQDPTAIGIEFILSLEAPCLGHIPGTLDNEEPSGHALLTSATLLHHQQSYPVGHGHLANPTWTVPKLGVERLLELSTSIPLDGEVTPVQAWDYIRQHPQYHSLDCARLESLKATLLLHVKCYGFGAVIAQDVFENAVFDMFIEGGFF</sequence>
<dbReference type="SUPFAM" id="SSF57959">
    <property type="entry name" value="Leucine zipper domain"/>
    <property type="match status" value="1"/>
</dbReference>
<evidence type="ECO:0000313" key="5">
    <source>
        <dbReference type="Proteomes" id="UP000800082"/>
    </source>
</evidence>
<proteinExistence type="predicted"/>
<gene>
    <name evidence="4" type="ORF">M421DRAFT_10693</name>
</gene>
<dbReference type="CDD" id="cd14688">
    <property type="entry name" value="bZIP_YAP"/>
    <property type="match status" value="1"/>
</dbReference>
<dbReference type="AlphaFoldDB" id="A0A6A5R8W7"/>
<dbReference type="GO" id="GO:0001228">
    <property type="term" value="F:DNA-binding transcription activator activity, RNA polymerase II-specific"/>
    <property type="evidence" value="ECO:0007669"/>
    <property type="project" value="TreeGrafter"/>
</dbReference>
<evidence type="ECO:0000256" key="1">
    <source>
        <dbReference type="ARBA" id="ARBA00004123"/>
    </source>
</evidence>
<dbReference type="Gene3D" id="1.10.238.100">
    <property type="entry name" value="YAP1 redox domain. Chain B"/>
    <property type="match status" value="1"/>
</dbReference>
<accession>A0A6A5R8W7</accession>
<dbReference type="InterPro" id="IPR050936">
    <property type="entry name" value="AP-1-like"/>
</dbReference>
<dbReference type="InterPro" id="IPR046347">
    <property type="entry name" value="bZIP_sf"/>
</dbReference>
<evidence type="ECO:0008006" key="6">
    <source>
        <dbReference type="Google" id="ProtNLM"/>
    </source>
</evidence>
<dbReference type="GeneID" id="54344783"/>
<feature type="region of interest" description="Disordered" evidence="3">
    <location>
        <begin position="1"/>
        <end position="35"/>
    </location>
</feature>
<name>A0A6A5R8W7_9PLEO</name>
<dbReference type="PANTHER" id="PTHR40621:SF6">
    <property type="entry name" value="AP-1-LIKE TRANSCRIPTION FACTOR YAP1-RELATED"/>
    <property type="match status" value="1"/>
</dbReference>
<evidence type="ECO:0000256" key="3">
    <source>
        <dbReference type="SAM" id="MobiDB-lite"/>
    </source>
</evidence>
<evidence type="ECO:0000313" key="4">
    <source>
        <dbReference type="EMBL" id="KAF1922257.1"/>
    </source>
</evidence>
<dbReference type="Gene3D" id="1.20.5.170">
    <property type="match status" value="1"/>
</dbReference>
<dbReference type="Proteomes" id="UP000800082">
    <property type="component" value="Unassembled WGS sequence"/>
</dbReference>